<proteinExistence type="predicted"/>
<reference evidence="2" key="1">
    <citation type="journal article" date="2022" name="Microbiol. Resour. Announc.">
        <title>Draft Genome Sequence of a Methanogenic Archaeon from West Spitsbergen Permafrost.</title>
        <authorList>
            <person name="Trubitsyn V."/>
            <person name="Rivkina E."/>
            <person name="Shcherbakova V."/>
        </authorList>
    </citation>
    <scope>NUCLEOTIDE SEQUENCE [LARGE SCALE GENOMIC DNA]</scope>
    <source>
        <strain evidence="2">VT</strain>
    </source>
</reference>
<accession>A0A8T5UPA7</accession>
<dbReference type="RefSeq" id="WP_223791404.1">
    <property type="nucleotide sequence ID" value="NZ_JAIOUQ010000007.1"/>
</dbReference>
<dbReference type="AlphaFoldDB" id="A0A8T5UPA7"/>
<evidence type="ECO:0000313" key="1">
    <source>
        <dbReference type="EMBL" id="MBZ2165822.1"/>
    </source>
</evidence>
<evidence type="ECO:0000313" key="2">
    <source>
        <dbReference type="Proteomes" id="UP000825933"/>
    </source>
</evidence>
<keyword evidence="2" id="KW-1185">Reference proteome</keyword>
<dbReference type="EMBL" id="JAIOUQ010000007">
    <property type="protein sequence ID" value="MBZ2165822.1"/>
    <property type="molecule type" value="Genomic_DNA"/>
</dbReference>
<name>A0A8T5UPA7_9EURY</name>
<gene>
    <name evidence="1" type="ORF">K8N75_07200</name>
</gene>
<dbReference type="Proteomes" id="UP000825933">
    <property type="component" value="Unassembled WGS sequence"/>
</dbReference>
<organism evidence="1 2">
    <name type="scientific">Methanobacterium spitsbergense</name>
    <dbReference type="NCBI Taxonomy" id="2874285"/>
    <lineage>
        <taxon>Archaea</taxon>
        <taxon>Methanobacteriati</taxon>
        <taxon>Methanobacteriota</taxon>
        <taxon>Methanomada group</taxon>
        <taxon>Methanobacteria</taxon>
        <taxon>Methanobacteriales</taxon>
        <taxon>Methanobacteriaceae</taxon>
        <taxon>Methanobacterium</taxon>
    </lineage>
</organism>
<sequence>MFQEQEEVIVYTRNEFNRFYTSMMEQINYINQIDLYLDKNEDWKLIGYWPKLMEKVHILDVNMESILTKEPIQAYMNSSPYNTVKSSQKNIARSKRKVSGQIKLPI</sequence>
<comment type="caution">
    <text evidence="1">The sequence shown here is derived from an EMBL/GenBank/DDBJ whole genome shotgun (WGS) entry which is preliminary data.</text>
</comment>
<protein>
    <submittedName>
        <fullName evidence="1">Uncharacterized protein</fullName>
    </submittedName>
</protein>